<feature type="domain" description="6-phosphogluconate dehydrogenase C-terminal" evidence="7">
    <location>
        <begin position="187"/>
        <end position="497"/>
    </location>
</feature>
<dbReference type="Pfam" id="PF00393">
    <property type="entry name" value="6PGD"/>
    <property type="match status" value="1"/>
</dbReference>
<evidence type="ECO:0000256" key="1">
    <source>
        <dbReference type="ARBA" id="ARBA00004874"/>
    </source>
</evidence>
<evidence type="ECO:0000259" key="7">
    <source>
        <dbReference type="SMART" id="SM01350"/>
    </source>
</evidence>
<dbReference type="InterPro" id="IPR008927">
    <property type="entry name" value="6-PGluconate_DH-like_C_sf"/>
</dbReference>
<comment type="similarity">
    <text evidence="2">Belongs to the 6-phosphogluconate dehydrogenase family.</text>
</comment>
<dbReference type="GO" id="GO:0019521">
    <property type="term" value="P:D-gluconate metabolic process"/>
    <property type="evidence" value="ECO:0007669"/>
    <property type="project" value="UniProtKB-KW"/>
</dbReference>
<dbReference type="GO" id="GO:0004616">
    <property type="term" value="F:phosphogluconate dehydrogenase (decarboxylating) activity"/>
    <property type="evidence" value="ECO:0007669"/>
    <property type="project" value="UniProtKB-EC"/>
</dbReference>
<proteinExistence type="inferred from homology"/>
<dbReference type="SUPFAM" id="SSF48179">
    <property type="entry name" value="6-phosphogluconate dehydrogenase C-terminal domain-like"/>
    <property type="match status" value="1"/>
</dbReference>
<gene>
    <name evidence="8" type="ORF">AMS68_005275</name>
</gene>
<dbReference type="OrthoDB" id="434986at2759"/>
<dbReference type="Gene3D" id="1.10.1040.10">
    <property type="entry name" value="N-(1-d-carboxylethyl)-l-norvaline Dehydrogenase, domain 2"/>
    <property type="match status" value="1"/>
</dbReference>
<dbReference type="AlphaFoldDB" id="A0A6H0XYT1"/>
<reference evidence="8 9" key="1">
    <citation type="journal article" date="2016" name="Sci. Rep.">
        <title>Peltaster fructicola genome reveals evolution from an invasive phytopathogen to an ectophytic parasite.</title>
        <authorList>
            <person name="Xu C."/>
            <person name="Chen H."/>
            <person name="Gleason M.L."/>
            <person name="Xu J.R."/>
            <person name="Liu H."/>
            <person name="Zhang R."/>
            <person name="Sun G."/>
        </authorList>
    </citation>
    <scope>NUCLEOTIDE SEQUENCE [LARGE SCALE GENOMIC DNA]</scope>
    <source>
        <strain evidence="8 9">LNHT1506</strain>
    </source>
</reference>
<sequence>MAQELKLEKLAMIGCGSMGGGMGQLFADHGYQVGLQDPSTDAMDKIVKEAKENNIGDKVHRFDDYSSLCKWLGNPKVFVWSLPHGTVGDKVLDGLMPYLKKGDIIIDAANEHWENSERRQGKVVPKGIRYIAMGVSGGYQAARRGPSCCPSGDDESLDLVLPHIQKIAAKDAEGRPCAQKIGTGSAGHYVKMIHNGIEHGMMAAISEAWGVMTKGLKMPLEDVAKEFYRWNDKGEFKNTFLVRIGGDICSTKDPKTDDHILDRVEDKVVQDVVGEEGTGVWSNEEEIHEHIPAPTLTVAHYLRIASADLAQRRKVKKNFDFDYPPQQIDVPDKAEFLESLRIATYAACLASYIEGMNVIWRANKEKKFNINFDNVLHIWHAGCIIQTDYITRELMEPIYKDWQTKDNINPLYETTIAKEFQRSFPALKKVVLKGTEGDHIVPTLSATLAYLKIQTSTDLPTSFLEAELDYFGNHRFDEKGDDPSGKPQMGKYTYEWKAA</sequence>
<evidence type="ECO:0000313" key="8">
    <source>
        <dbReference type="EMBL" id="QIW99757.1"/>
    </source>
</evidence>
<dbReference type="InterPro" id="IPR013328">
    <property type="entry name" value="6PGD_dom2"/>
</dbReference>
<dbReference type="Gene3D" id="3.40.50.720">
    <property type="entry name" value="NAD(P)-binding Rossmann-like Domain"/>
    <property type="match status" value="1"/>
</dbReference>
<dbReference type="Pfam" id="PF03446">
    <property type="entry name" value="NAD_binding_2"/>
    <property type="match status" value="1"/>
</dbReference>
<organism evidence="8 9">
    <name type="scientific">Peltaster fructicola</name>
    <dbReference type="NCBI Taxonomy" id="286661"/>
    <lineage>
        <taxon>Eukaryota</taxon>
        <taxon>Fungi</taxon>
        <taxon>Dikarya</taxon>
        <taxon>Ascomycota</taxon>
        <taxon>Pezizomycotina</taxon>
        <taxon>Dothideomycetes</taxon>
        <taxon>Dothideomycetes incertae sedis</taxon>
        <taxon>Peltaster</taxon>
    </lineage>
</organism>
<comment type="pathway">
    <text evidence="1">Carbohydrate degradation; pentose phosphate pathway; D-ribulose 5-phosphate from D-glucose 6-phosphate (oxidative stage): step 3/3.</text>
</comment>
<dbReference type="EC" id="1.1.1.44" evidence="3"/>
<evidence type="ECO:0000256" key="6">
    <source>
        <dbReference type="ARBA" id="ARBA00023126"/>
    </source>
</evidence>
<dbReference type="EMBL" id="CP051141">
    <property type="protein sequence ID" value="QIW99757.1"/>
    <property type="molecule type" value="Genomic_DNA"/>
</dbReference>
<dbReference type="InterPro" id="IPR006183">
    <property type="entry name" value="Pgluconate_DH"/>
</dbReference>
<dbReference type="Proteomes" id="UP000503462">
    <property type="component" value="Chromosome 3"/>
</dbReference>
<evidence type="ECO:0000313" key="9">
    <source>
        <dbReference type="Proteomes" id="UP000503462"/>
    </source>
</evidence>
<accession>A0A6H0XYT1</accession>
<dbReference type="PANTHER" id="PTHR11811">
    <property type="entry name" value="6-PHOSPHOGLUCONATE DEHYDROGENASE"/>
    <property type="match status" value="1"/>
</dbReference>
<dbReference type="SMART" id="SM01350">
    <property type="entry name" value="6PGD"/>
    <property type="match status" value="1"/>
</dbReference>
<evidence type="ECO:0000256" key="2">
    <source>
        <dbReference type="ARBA" id="ARBA00008419"/>
    </source>
</evidence>
<keyword evidence="4" id="KW-0560">Oxidoreductase</keyword>
<dbReference type="UniPathway" id="UPA00115">
    <property type="reaction ID" value="UER00410"/>
</dbReference>
<dbReference type="PRINTS" id="PR00076">
    <property type="entry name" value="6PGDHDRGNASE"/>
</dbReference>
<dbReference type="InterPro" id="IPR036291">
    <property type="entry name" value="NAD(P)-bd_dom_sf"/>
</dbReference>
<dbReference type="SUPFAM" id="SSF51735">
    <property type="entry name" value="NAD(P)-binding Rossmann-fold domains"/>
    <property type="match status" value="1"/>
</dbReference>
<keyword evidence="9" id="KW-1185">Reference proteome</keyword>
<keyword evidence="5" id="KW-0311">Gluconate utilization</keyword>
<evidence type="ECO:0000256" key="4">
    <source>
        <dbReference type="ARBA" id="ARBA00023002"/>
    </source>
</evidence>
<dbReference type="GO" id="GO:0006098">
    <property type="term" value="P:pentose-phosphate shunt"/>
    <property type="evidence" value="ECO:0007669"/>
    <property type="project" value="UniProtKB-UniPathway"/>
</dbReference>
<dbReference type="InterPro" id="IPR006115">
    <property type="entry name" value="6PGDH_NADP-bd"/>
</dbReference>
<name>A0A6H0XYT1_9PEZI</name>
<protein>
    <recommendedName>
        <fullName evidence="3">phosphogluconate dehydrogenase (NADP(+)-dependent, decarboxylating)</fullName>
        <ecNumber evidence="3">1.1.1.44</ecNumber>
    </recommendedName>
</protein>
<evidence type="ECO:0000256" key="5">
    <source>
        <dbReference type="ARBA" id="ARBA00023064"/>
    </source>
</evidence>
<dbReference type="InterPro" id="IPR006114">
    <property type="entry name" value="6PGDH_C"/>
</dbReference>
<evidence type="ECO:0000256" key="3">
    <source>
        <dbReference type="ARBA" id="ARBA00013011"/>
    </source>
</evidence>
<keyword evidence="6" id="KW-0570">Pentose shunt</keyword>
<dbReference type="GO" id="GO:0050661">
    <property type="term" value="F:NADP binding"/>
    <property type="evidence" value="ECO:0007669"/>
    <property type="project" value="InterPro"/>
</dbReference>